<protein>
    <recommendedName>
        <fullName evidence="4">DUF4367 domain-containing protein</fullName>
    </recommendedName>
</protein>
<sequence>MLPTGVKTGDQGGQHGRGQAHLPVTVDGRTSMLSVTVSLPSEMNRSARKNFDAGPEAESNEHLPDGTLVIIRESGATKSGGGPAVSWNVEAFHPDGTRVTVAEWNGENGYTFRPDTPALTTDQLKAIAVDPAWRP</sequence>
<evidence type="ECO:0008006" key="4">
    <source>
        <dbReference type="Google" id="ProtNLM"/>
    </source>
</evidence>
<dbReference type="Proteomes" id="UP000318416">
    <property type="component" value="Unassembled WGS sequence"/>
</dbReference>
<gene>
    <name evidence="2" type="ORF">FB465_6074</name>
</gene>
<evidence type="ECO:0000256" key="1">
    <source>
        <dbReference type="SAM" id="MobiDB-lite"/>
    </source>
</evidence>
<feature type="region of interest" description="Disordered" evidence="1">
    <location>
        <begin position="1"/>
        <end position="22"/>
    </location>
</feature>
<evidence type="ECO:0000313" key="2">
    <source>
        <dbReference type="EMBL" id="TWE20914.1"/>
    </source>
</evidence>
<reference evidence="2 3" key="1">
    <citation type="submission" date="2019-06" db="EMBL/GenBank/DDBJ databases">
        <title>Sequencing the genomes of 1000 actinobacteria strains.</title>
        <authorList>
            <person name="Klenk H.-P."/>
        </authorList>
    </citation>
    <scope>NUCLEOTIDE SEQUENCE [LARGE SCALE GENOMIC DNA]</scope>
    <source>
        <strain evidence="2 3">DSM 41649</strain>
    </source>
</reference>
<accession>A0A561EZ77</accession>
<comment type="caution">
    <text evidence="2">The sequence shown here is derived from an EMBL/GenBank/DDBJ whole genome shotgun (WGS) entry which is preliminary data.</text>
</comment>
<dbReference type="EMBL" id="VIVR01000001">
    <property type="protein sequence ID" value="TWE20914.1"/>
    <property type="molecule type" value="Genomic_DNA"/>
</dbReference>
<feature type="region of interest" description="Disordered" evidence="1">
    <location>
        <begin position="46"/>
        <end position="66"/>
    </location>
</feature>
<name>A0A561EZ77_9ACTN</name>
<keyword evidence="3" id="KW-1185">Reference proteome</keyword>
<proteinExistence type="predicted"/>
<evidence type="ECO:0000313" key="3">
    <source>
        <dbReference type="Proteomes" id="UP000318416"/>
    </source>
</evidence>
<dbReference type="AlphaFoldDB" id="A0A561EZ77"/>
<organism evidence="2 3">
    <name type="scientific">Kitasatospora atroaurantiaca</name>
    <dbReference type="NCBI Taxonomy" id="285545"/>
    <lineage>
        <taxon>Bacteria</taxon>
        <taxon>Bacillati</taxon>
        <taxon>Actinomycetota</taxon>
        <taxon>Actinomycetes</taxon>
        <taxon>Kitasatosporales</taxon>
        <taxon>Streptomycetaceae</taxon>
        <taxon>Kitasatospora</taxon>
    </lineage>
</organism>